<evidence type="ECO:0000313" key="2">
    <source>
        <dbReference type="Proteomes" id="UP000518752"/>
    </source>
</evidence>
<sequence>MTDTLLSWCSLHGIEIDSRLHILPDETGIAVYSGSEPIEPFQTLVRIRKNSVISVKSCSASEFIESSPYGHQAQLALAMALLVEIQLGPKSKWYGYLQSLPTIVDLAIFWHLDDDGREALQWLKGSEVEQLLLGPLGIPLINDLKQYYNHTVLPTLNRLSSKENFQGLPESTLEQFLHAYSLVSSRAFLVDAYHGLSMVPVADAFNHTYDHHVHLETEFEVCPECGSLQQCPHDRDADIHLDSDAISKYPESEDTYDMVSSSHIAPHSQVFNTYGETLTNAQLLVQYGFALDVNENDHISWHFDDLQGFLESRQGSPMMASGLSWEILVKSFSSEAFSDSELLYDPDTSNTTEAFRINCDGKLSWQLWLLIASSQCIHLFPTAELGPLLEQLGRYQILVENNKSDRHGPLDDLALLLARTKSTTVALCQHRKARIGVAAHLQNLGDLVDASLLSFISVQHSHVFAQDLQPSQKRTRLALLQVITELAILDSCKASWTEFSRPSNL</sequence>
<dbReference type="GO" id="GO:0016279">
    <property type="term" value="F:protein-lysine N-methyltransferase activity"/>
    <property type="evidence" value="ECO:0007669"/>
    <property type="project" value="TreeGrafter"/>
</dbReference>
<dbReference type="InterPro" id="IPR046341">
    <property type="entry name" value="SET_dom_sf"/>
</dbReference>
<protein>
    <recommendedName>
        <fullName evidence="3">SET domain-containing protein</fullName>
    </recommendedName>
</protein>
<dbReference type="EMBL" id="JAACJN010000023">
    <property type="protein sequence ID" value="KAF5389179.1"/>
    <property type="molecule type" value="Genomic_DNA"/>
</dbReference>
<dbReference type="AlphaFoldDB" id="A0A8H5HTW7"/>
<dbReference type="CDD" id="cd10527">
    <property type="entry name" value="SET_LSMT"/>
    <property type="match status" value="1"/>
</dbReference>
<dbReference type="Proteomes" id="UP000518752">
    <property type="component" value="Unassembled WGS sequence"/>
</dbReference>
<gene>
    <name evidence="1" type="ORF">D9757_003496</name>
</gene>
<dbReference type="PANTHER" id="PTHR13271:SF34">
    <property type="entry name" value="N-LYSINE METHYLTRANSFERASE SETD6"/>
    <property type="match status" value="1"/>
</dbReference>
<reference evidence="1 2" key="1">
    <citation type="journal article" date="2020" name="ISME J.">
        <title>Uncovering the hidden diversity of litter-decomposition mechanisms in mushroom-forming fungi.</title>
        <authorList>
            <person name="Floudas D."/>
            <person name="Bentzer J."/>
            <person name="Ahren D."/>
            <person name="Johansson T."/>
            <person name="Persson P."/>
            <person name="Tunlid A."/>
        </authorList>
    </citation>
    <scope>NUCLEOTIDE SEQUENCE [LARGE SCALE GENOMIC DNA]</scope>
    <source>
        <strain evidence="1 2">CBS 406.79</strain>
    </source>
</reference>
<evidence type="ECO:0008006" key="3">
    <source>
        <dbReference type="Google" id="ProtNLM"/>
    </source>
</evidence>
<keyword evidence="2" id="KW-1185">Reference proteome</keyword>
<dbReference type="OrthoDB" id="441812at2759"/>
<comment type="caution">
    <text evidence="1">The sequence shown here is derived from an EMBL/GenBank/DDBJ whole genome shotgun (WGS) entry which is preliminary data.</text>
</comment>
<proteinExistence type="predicted"/>
<dbReference type="InterPro" id="IPR050600">
    <property type="entry name" value="SETD3_SETD6_MTase"/>
</dbReference>
<organism evidence="1 2">
    <name type="scientific">Collybiopsis confluens</name>
    <dbReference type="NCBI Taxonomy" id="2823264"/>
    <lineage>
        <taxon>Eukaryota</taxon>
        <taxon>Fungi</taxon>
        <taxon>Dikarya</taxon>
        <taxon>Basidiomycota</taxon>
        <taxon>Agaricomycotina</taxon>
        <taxon>Agaricomycetes</taxon>
        <taxon>Agaricomycetidae</taxon>
        <taxon>Agaricales</taxon>
        <taxon>Marasmiineae</taxon>
        <taxon>Omphalotaceae</taxon>
        <taxon>Collybiopsis</taxon>
    </lineage>
</organism>
<evidence type="ECO:0000313" key="1">
    <source>
        <dbReference type="EMBL" id="KAF5389179.1"/>
    </source>
</evidence>
<dbReference type="Gene3D" id="3.90.1410.10">
    <property type="entry name" value="set domain protein methyltransferase, domain 1"/>
    <property type="match status" value="1"/>
</dbReference>
<name>A0A8H5HTW7_9AGAR</name>
<accession>A0A8H5HTW7</accession>
<dbReference type="PANTHER" id="PTHR13271">
    <property type="entry name" value="UNCHARACTERIZED PUTATIVE METHYLTRANSFERASE"/>
    <property type="match status" value="1"/>
</dbReference>
<dbReference type="SUPFAM" id="SSF82199">
    <property type="entry name" value="SET domain"/>
    <property type="match status" value="1"/>
</dbReference>
<dbReference type="GO" id="GO:0005634">
    <property type="term" value="C:nucleus"/>
    <property type="evidence" value="ECO:0007669"/>
    <property type="project" value="TreeGrafter"/>
</dbReference>